<dbReference type="EMBL" id="BRXX01000026">
    <property type="protein sequence ID" value="GMH83388.1"/>
    <property type="molecule type" value="Genomic_DNA"/>
</dbReference>
<organism evidence="4 5">
    <name type="scientific">Triparma verrucosa</name>
    <dbReference type="NCBI Taxonomy" id="1606542"/>
    <lineage>
        <taxon>Eukaryota</taxon>
        <taxon>Sar</taxon>
        <taxon>Stramenopiles</taxon>
        <taxon>Ochrophyta</taxon>
        <taxon>Bolidophyceae</taxon>
        <taxon>Parmales</taxon>
        <taxon>Triparmaceae</taxon>
        <taxon>Triparma</taxon>
    </lineage>
</organism>
<evidence type="ECO:0000256" key="1">
    <source>
        <dbReference type="ARBA" id="ARBA00006347"/>
    </source>
</evidence>
<dbReference type="AlphaFoldDB" id="A0A9W7ELD2"/>
<feature type="domain" description="Thioredoxin" evidence="3">
    <location>
        <begin position="140"/>
        <end position="332"/>
    </location>
</feature>
<evidence type="ECO:0000313" key="5">
    <source>
        <dbReference type="Proteomes" id="UP001165160"/>
    </source>
</evidence>
<reference evidence="5" key="1">
    <citation type="journal article" date="2023" name="Commun. Biol.">
        <title>Genome analysis of Parmales, the sister group of diatoms, reveals the evolutionary specialization of diatoms from phago-mixotrophs to photoautotrophs.</title>
        <authorList>
            <person name="Ban H."/>
            <person name="Sato S."/>
            <person name="Yoshikawa S."/>
            <person name="Yamada K."/>
            <person name="Nakamura Y."/>
            <person name="Ichinomiya M."/>
            <person name="Sato N."/>
            <person name="Blanc-Mathieu R."/>
            <person name="Endo H."/>
            <person name="Kuwata A."/>
            <person name="Ogata H."/>
        </authorList>
    </citation>
    <scope>NUCLEOTIDE SEQUENCE [LARGE SCALE GENOMIC DNA]</scope>
    <source>
        <strain evidence="5">NIES 3699</strain>
    </source>
</reference>
<keyword evidence="5" id="KW-1185">Reference proteome</keyword>
<comment type="caution">
    <text evidence="4">The sequence shown here is derived from an EMBL/GenBank/DDBJ whole genome shotgun (WGS) entry which is preliminary data.</text>
</comment>
<dbReference type="Proteomes" id="UP001165160">
    <property type="component" value="Unassembled WGS sequence"/>
</dbReference>
<dbReference type="SUPFAM" id="SSF52833">
    <property type="entry name" value="Thioredoxin-like"/>
    <property type="match status" value="1"/>
</dbReference>
<name>A0A9W7ELD2_9STRA</name>
<dbReference type="GO" id="GO:0003756">
    <property type="term" value="F:protein disulfide isomerase activity"/>
    <property type="evidence" value="ECO:0007669"/>
    <property type="project" value="TreeGrafter"/>
</dbReference>
<proteinExistence type="inferred from homology"/>
<protein>
    <recommendedName>
        <fullName evidence="3">Thioredoxin domain-containing protein</fullName>
    </recommendedName>
</protein>
<sequence length="536" mass="58979">MFSFYHISLFLSVLVVSISTASSLPNWSLVLEEDFTSPYRVYVSVPTEETDSHRRGRIEELLKKHIAKRETNPDEELSVQYAMVDTSSDYFTKNFQAHTRADDPLPYPGLRLFNMENGEYMQPDWQILLADFNTEIERLVVNFETVASQTADIREDDDGVSVLHSKNMDVALLTTKHLLANFYAPWCQYSQAMAPIIAKANENLKEMQKQNLLAGLGIGIGKVDIDVERGLLQRHDIKQYPTLKFMDDDGSSRAYDGADTNAAQILSHLITTATGVADIKDEESTSAFVDRVKAIDAQFVAEGGQERSVVVLLVLGGETFDAKLDMAKKHMGRNAFVAVVQDQALAGNVLSEFGAKPTTDVALAPGALFIVTHSGTSVTAESPPYHAITTSDELYTWIFSASYPAVDRFDPTRSSGQGYRIRSGPIKDVMILVADESSKDFESLKGSLASVAESKRAGAVYLFADKSEERLEGILSNAFEGSPGGPTYPCIVLFNLDQEYSAQTIVGADNITAEKIEGLFNDAKIAKQNDKGWGEL</sequence>
<dbReference type="PANTHER" id="PTHR18929">
    <property type="entry name" value="PROTEIN DISULFIDE ISOMERASE"/>
    <property type="match status" value="1"/>
</dbReference>
<dbReference type="Gene3D" id="3.40.30.10">
    <property type="entry name" value="Glutaredoxin"/>
    <property type="match status" value="2"/>
</dbReference>
<evidence type="ECO:0000256" key="2">
    <source>
        <dbReference type="SAM" id="SignalP"/>
    </source>
</evidence>
<evidence type="ECO:0000313" key="4">
    <source>
        <dbReference type="EMBL" id="GMH83388.1"/>
    </source>
</evidence>
<dbReference type="CDD" id="cd02961">
    <property type="entry name" value="PDI_a_family"/>
    <property type="match status" value="1"/>
</dbReference>
<dbReference type="InterPro" id="IPR036249">
    <property type="entry name" value="Thioredoxin-like_sf"/>
</dbReference>
<feature type="signal peptide" evidence="2">
    <location>
        <begin position="1"/>
        <end position="23"/>
    </location>
</feature>
<accession>A0A9W7ELD2</accession>
<dbReference type="PROSITE" id="PS51352">
    <property type="entry name" value="THIOREDOXIN_2"/>
    <property type="match status" value="1"/>
</dbReference>
<comment type="similarity">
    <text evidence="1">Belongs to the protein disulfide isomerase family.</text>
</comment>
<dbReference type="GO" id="GO:0006457">
    <property type="term" value="P:protein folding"/>
    <property type="evidence" value="ECO:0007669"/>
    <property type="project" value="TreeGrafter"/>
</dbReference>
<dbReference type="InterPro" id="IPR013766">
    <property type="entry name" value="Thioredoxin_domain"/>
</dbReference>
<evidence type="ECO:0000259" key="3">
    <source>
        <dbReference type="PROSITE" id="PS51352"/>
    </source>
</evidence>
<dbReference type="GO" id="GO:0005783">
    <property type="term" value="C:endoplasmic reticulum"/>
    <property type="evidence" value="ECO:0007669"/>
    <property type="project" value="TreeGrafter"/>
</dbReference>
<dbReference type="Pfam" id="PF00085">
    <property type="entry name" value="Thioredoxin"/>
    <property type="match status" value="1"/>
</dbReference>
<dbReference type="PANTHER" id="PTHR18929:SF240">
    <property type="entry name" value="PROTEIN DISULFIDE-ISOMERASE"/>
    <property type="match status" value="1"/>
</dbReference>
<gene>
    <name evidence="4" type="ORF">TrVE_jg1025</name>
</gene>
<keyword evidence="2" id="KW-0732">Signal</keyword>
<dbReference type="GO" id="GO:0034976">
    <property type="term" value="P:response to endoplasmic reticulum stress"/>
    <property type="evidence" value="ECO:0007669"/>
    <property type="project" value="TreeGrafter"/>
</dbReference>
<feature type="chain" id="PRO_5040903398" description="Thioredoxin domain-containing protein" evidence="2">
    <location>
        <begin position="24"/>
        <end position="536"/>
    </location>
</feature>